<proteinExistence type="predicted"/>
<evidence type="ECO:0000256" key="1">
    <source>
        <dbReference type="ARBA" id="ARBA00022741"/>
    </source>
</evidence>
<accession>A0AAV1CWW0</accession>
<dbReference type="GO" id="GO:0005524">
    <property type="term" value="F:ATP binding"/>
    <property type="evidence" value="ECO:0007669"/>
    <property type="project" value="UniProtKB-KW"/>
</dbReference>
<evidence type="ECO:0000256" key="3">
    <source>
        <dbReference type="ARBA" id="ARBA00022806"/>
    </source>
</evidence>
<keyword evidence="4" id="KW-0067">ATP-binding</keyword>
<evidence type="ECO:0000256" key="5">
    <source>
        <dbReference type="SAM" id="MobiDB-lite"/>
    </source>
</evidence>
<dbReference type="SUPFAM" id="SSF52540">
    <property type="entry name" value="P-loop containing nucleoside triphosphate hydrolases"/>
    <property type="match status" value="1"/>
</dbReference>
<keyword evidence="8" id="KW-1185">Reference proteome</keyword>
<keyword evidence="1" id="KW-0547">Nucleotide-binding</keyword>
<evidence type="ECO:0000313" key="7">
    <source>
        <dbReference type="EMBL" id="CAI9099937.1"/>
    </source>
</evidence>
<dbReference type="InterPro" id="IPR027417">
    <property type="entry name" value="P-loop_NTPase"/>
</dbReference>
<dbReference type="Pfam" id="PF16203">
    <property type="entry name" value="ERCC3_RAD25_C"/>
    <property type="match status" value="1"/>
</dbReference>
<organism evidence="7 8">
    <name type="scientific">Oldenlandia corymbosa var. corymbosa</name>
    <dbReference type="NCBI Taxonomy" id="529605"/>
    <lineage>
        <taxon>Eukaryota</taxon>
        <taxon>Viridiplantae</taxon>
        <taxon>Streptophyta</taxon>
        <taxon>Embryophyta</taxon>
        <taxon>Tracheophyta</taxon>
        <taxon>Spermatophyta</taxon>
        <taxon>Magnoliopsida</taxon>
        <taxon>eudicotyledons</taxon>
        <taxon>Gunneridae</taxon>
        <taxon>Pentapetalae</taxon>
        <taxon>asterids</taxon>
        <taxon>lamiids</taxon>
        <taxon>Gentianales</taxon>
        <taxon>Rubiaceae</taxon>
        <taxon>Rubioideae</taxon>
        <taxon>Spermacoceae</taxon>
        <taxon>Hedyotis-Oldenlandia complex</taxon>
        <taxon>Oldenlandia</taxon>
    </lineage>
</organism>
<feature type="domain" description="Helicase C-terminal" evidence="6">
    <location>
        <begin position="17"/>
        <end position="95"/>
    </location>
</feature>
<dbReference type="InterPro" id="IPR032438">
    <property type="entry name" value="ERCC3_RAD25_C"/>
</dbReference>
<dbReference type="Gene3D" id="3.40.50.300">
    <property type="entry name" value="P-loop containing nucleotide triphosphate hydrolases"/>
    <property type="match status" value="1"/>
</dbReference>
<evidence type="ECO:0000259" key="6">
    <source>
        <dbReference type="SMART" id="SM00490"/>
    </source>
</evidence>
<dbReference type="PANTHER" id="PTHR11274:SF0">
    <property type="entry name" value="GENERAL TRANSCRIPTION AND DNA REPAIR FACTOR IIH HELICASE SUBUNIT XPB"/>
    <property type="match status" value="1"/>
</dbReference>
<evidence type="ECO:0000313" key="8">
    <source>
        <dbReference type="Proteomes" id="UP001161247"/>
    </source>
</evidence>
<evidence type="ECO:0000256" key="4">
    <source>
        <dbReference type="ARBA" id="ARBA00022840"/>
    </source>
</evidence>
<dbReference type="InterPro" id="IPR050615">
    <property type="entry name" value="ATP-dep_DNA_Helicase"/>
</dbReference>
<evidence type="ECO:0000256" key="2">
    <source>
        <dbReference type="ARBA" id="ARBA00022801"/>
    </source>
</evidence>
<dbReference type="GO" id="GO:0043138">
    <property type="term" value="F:3'-5' DNA helicase activity"/>
    <property type="evidence" value="ECO:0007669"/>
    <property type="project" value="TreeGrafter"/>
</dbReference>
<reference evidence="7" key="1">
    <citation type="submission" date="2023-03" db="EMBL/GenBank/DDBJ databases">
        <authorList>
            <person name="Julca I."/>
        </authorList>
    </citation>
    <scope>NUCLEOTIDE SEQUENCE</scope>
</reference>
<feature type="region of interest" description="Disordered" evidence="5">
    <location>
        <begin position="186"/>
        <end position="208"/>
    </location>
</feature>
<dbReference type="PANTHER" id="PTHR11274">
    <property type="entry name" value="RAD25/XP-B DNA REPAIR HELICASE"/>
    <property type="match status" value="1"/>
</dbReference>
<dbReference type="InterPro" id="IPR001650">
    <property type="entry name" value="Helicase_C-like"/>
</dbReference>
<dbReference type="GO" id="GO:0000112">
    <property type="term" value="C:nucleotide-excision repair factor 3 complex"/>
    <property type="evidence" value="ECO:0007669"/>
    <property type="project" value="TreeGrafter"/>
</dbReference>
<sequence length="208" mass="23571">MSSRAAIKYSVVYADRFALLEYATKLKKPIICHRTSHRDRPMILEAFKTSKEVNTIFISKMVENSTDIPEANMIILISSDDHLRHQRIDRILRAKGNHQDRAAGGKEEGYDFKVISSLPPSDSGPHDLSYQDSQDQLALLSKILNAGDNAVIGLENFEEYEQGLKVRQTASGMVYIEYNTGQKRPSYGLNSKPENMARRFPLSSKRYS</sequence>
<dbReference type="SMART" id="SM00490">
    <property type="entry name" value="HELICc"/>
    <property type="match status" value="1"/>
</dbReference>
<dbReference type="GO" id="GO:0006367">
    <property type="term" value="P:transcription initiation at RNA polymerase II promoter"/>
    <property type="evidence" value="ECO:0007669"/>
    <property type="project" value="TreeGrafter"/>
</dbReference>
<gene>
    <name evidence="7" type="ORF">OLC1_LOCUS9865</name>
</gene>
<dbReference type="Proteomes" id="UP001161247">
    <property type="component" value="Chromosome 3"/>
</dbReference>
<dbReference type="AlphaFoldDB" id="A0AAV1CWW0"/>
<keyword evidence="3" id="KW-0347">Helicase</keyword>
<keyword evidence="2" id="KW-0378">Hydrolase</keyword>
<dbReference type="GO" id="GO:0097550">
    <property type="term" value="C:transcription preinitiation complex"/>
    <property type="evidence" value="ECO:0007669"/>
    <property type="project" value="TreeGrafter"/>
</dbReference>
<dbReference type="GO" id="GO:0005675">
    <property type="term" value="C:transcription factor TFIIH holo complex"/>
    <property type="evidence" value="ECO:0007669"/>
    <property type="project" value="TreeGrafter"/>
</dbReference>
<protein>
    <submittedName>
        <fullName evidence="7">OLC1v1036835C1</fullName>
    </submittedName>
</protein>
<dbReference type="EMBL" id="OX459120">
    <property type="protein sequence ID" value="CAI9099937.1"/>
    <property type="molecule type" value="Genomic_DNA"/>
</dbReference>
<dbReference type="GO" id="GO:0016787">
    <property type="term" value="F:hydrolase activity"/>
    <property type="evidence" value="ECO:0007669"/>
    <property type="project" value="UniProtKB-KW"/>
</dbReference>
<name>A0AAV1CWW0_OLDCO</name>